<comment type="caution">
    <text evidence="1">The sequence shown here is derived from an EMBL/GenBank/DDBJ whole genome shotgun (WGS) entry which is preliminary data.</text>
</comment>
<name>A0ACB7Z7N8_9ERIC</name>
<protein>
    <submittedName>
        <fullName evidence="1">Uncharacterized protein</fullName>
    </submittedName>
</protein>
<evidence type="ECO:0000313" key="2">
    <source>
        <dbReference type="Proteomes" id="UP000828048"/>
    </source>
</evidence>
<reference evidence="1 2" key="1">
    <citation type="journal article" date="2021" name="Hortic Res">
        <title>High-quality reference genome and annotation aids understanding of berry development for evergreen blueberry (Vaccinium darrowii).</title>
        <authorList>
            <person name="Yu J."/>
            <person name="Hulse-Kemp A.M."/>
            <person name="Babiker E."/>
            <person name="Staton M."/>
        </authorList>
    </citation>
    <scope>NUCLEOTIDE SEQUENCE [LARGE SCALE GENOMIC DNA]</scope>
    <source>
        <strain evidence="2">cv. NJ 8807/NJ 8810</strain>
        <tissue evidence="1">Young leaf</tissue>
    </source>
</reference>
<accession>A0ACB7Z7N8</accession>
<evidence type="ECO:0000313" key="1">
    <source>
        <dbReference type="EMBL" id="KAH7861923.1"/>
    </source>
</evidence>
<gene>
    <name evidence="1" type="ORF">Vadar_032695</name>
</gene>
<dbReference type="Proteomes" id="UP000828048">
    <property type="component" value="Chromosome 4"/>
</dbReference>
<proteinExistence type="predicted"/>
<keyword evidence="2" id="KW-1185">Reference proteome</keyword>
<dbReference type="EMBL" id="CM037154">
    <property type="protein sequence ID" value="KAH7861923.1"/>
    <property type="molecule type" value="Genomic_DNA"/>
</dbReference>
<sequence>MSSGISESAVQRGKLLVHIAENGHSFELECDGYTPVEAIQRFLESVSGIHLNDQLLLCLDMKLDSQRPLSAYKLPSDEREVFLYNRGRMRSNSMPPASEQVEIVEIPDPPSPSSSHKPHPLDGALDPALKALPSYERQFRYHYQYGHAIYSRTQTKFEHCERLLREQKVQERALEIARGNLDHFYKMIHQNYTDFMKCYSQQYRSHSNLIVNFGRDIEKLRSCKLLPALQTATRKCLLDFVKEENLRKLVEDCSSSHRQFESKVLEFKQEFGELKRSAEQLFTSKASYIVRDLELAIKEHQRYVGEQKSIMQALSKDVNTVKKLVDDCVTSQLSSSLRPHDAVSALGPMYDGHDQNYLPTMQACDSAISNLLDICKDKKTKMNNFVHSYMQKIAYIQYTIKDVRNKFSVFTEAMKRQNDQFENLKVVRGIGPAYRACLAEVVRRKASMKLYMGMAGQLAEKLATRREAEVRRREEFLKANSSFIPRDILASMGLNDTPNQCDVNITPFDTNLLDIDISDLDRYAPEHLVGLLSKSEKHGSSRGSFSPSSSYHSAETEENAVDSLEKYEREELLDGSELVEIAGTSKLEVENAKLKAELASSIALICSFSPEVEYESLDDSKVDSLLKNAAEKTAEALHLKDEYGKHLQSMLKVKQMQCESYEKRIQELEQRLSDQYSHGHRVLVDKNFDLSNVKTGDSKSEIFGEHMDEVSCASNSLNAKLCFFPKQISKPSEGLDENMTDSSSVQNPQLDSSMLELPRDEVQDNEKDGKDTVATSYTAESMTQTQNNLPAGTTERALDSKASCDLVLELQNEVAEKSSQLSETETKLKTLVEEAAKLERELEISRKLLDESQMNCAHLENCLHEAREEAQTHLCAADRRASEYTALRASAVKMRSVFERLRSCVSSGGVVGFAESLRALAHSLANSGNDKEDDGAAEFRECIRVLADKVGVLSRHRAELLDRYSKAEATQEQMKKELEEKKEMVNTLLLKHQLEKQANKEKISFGRLKVHEIAAFVLNSSGHYEAINHNCPNYYLSAESVALFLDNLPNRPSYIIGLIVHIERQTVKLPPPQTSDQLAFFPATSDSGPGRLSLNSGSTSNPYGLPVGCEYFVVTVAMLPDTAIHSQPTS</sequence>
<organism evidence="1 2">
    <name type="scientific">Vaccinium darrowii</name>
    <dbReference type="NCBI Taxonomy" id="229202"/>
    <lineage>
        <taxon>Eukaryota</taxon>
        <taxon>Viridiplantae</taxon>
        <taxon>Streptophyta</taxon>
        <taxon>Embryophyta</taxon>
        <taxon>Tracheophyta</taxon>
        <taxon>Spermatophyta</taxon>
        <taxon>Magnoliopsida</taxon>
        <taxon>eudicotyledons</taxon>
        <taxon>Gunneridae</taxon>
        <taxon>Pentapetalae</taxon>
        <taxon>asterids</taxon>
        <taxon>Ericales</taxon>
        <taxon>Ericaceae</taxon>
        <taxon>Vaccinioideae</taxon>
        <taxon>Vaccinieae</taxon>
        <taxon>Vaccinium</taxon>
    </lineage>
</organism>